<organism evidence="2">
    <name type="scientific">Arion vulgaris</name>
    <dbReference type="NCBI Taxonomy" id="1028688"/>
    <lineage>
        <taxon>Eukaryota</taxon>
        <taxon>Metazoa</taxon>
        <taxon>Spiralia</taxon>
        <taxon>Lophotrochozoa</taxon>
        <taxon>Mollusca</taxon>
        <taxon>Gastropoda</taxon>
        <taxon>Heterobranchia</taxon>
        <taxon>Euthyneura</taxon>
        <taxon>Panpulmonata</taxon>
        <taxon>Eupulmonata</taxon>
        <taxon>Stylommatophora</taxon>
        <taxon>Helicina</taxon>
        <taxon>Arionoidea</taxon>
        <taxon>Arionidae</taxon>
        <taxon>Arion</taxon>
    </lineage>
</organism>
<name>A0A0B6ZVW5_9EUPU</name>
<feature type="region of interest" description="Disordered" evidence="1">
    <location>
        <begin position="35"/>
        <end position="70"/>
    </location>
</feature>
<evidence type="ECO:0000313" key="2">
    <source>
        <dbReference type="EMBL" id="CEK71915.1"/>
    </source>
</evidence>
<protein>
    <submittedName>
        <fullName evidence="2">Uncharacterized protein</fullName>
    </submittedName>
</protein>
<proteinExistence type="predicted"/>
<feature type="non-terminal residue" evidence="2">
    <location>
        <position position="1"/>
    </location>
</feature>
<gene>
    <name evidence="2" type="primary">ORF80348</name>
</gene>
<dbReference type="EMBL" id="HACG01025050">
    <property type="protein sequence ID" value="CEK71915.1"/>
    <property type="molecule type" value="Transcribed_RNA"/>
</dbReference>
<evidence type="ECO:0000256" key="1">
    <source>
        <dbReference type="SAM" id="MobiDB-lite"/>
    </source>
</evidence>
<feature type="non-terminal residue" evidence="2">
    <location>
        <position position="70"/>
    </location>
</feature>
<dbReference type="AlphaFoldDB" id="A0A0B6ZVW5"/>
<reference evidence="2" key="1">
    <citation type="submission" date="2014-12" db="EMBL/GenBank/DDBJ databases">
        <title>Insight into the proteome of Arion vulgaris.</title>
        <authorList>
            <person name="Aradska J."/>
            <person name="Bulat T."/>
            <person name="Smidak R."/>
            <person name="Sarate P."/>
            <person name="Gangsoo J."/>
            <person name="Sialana F."/>
            <person name="Bilban M."/>
            <person name="Lubec G."/>
        </authorList>
    </citation>
    <scope>NUCLEOTIDE SEQUENCE</scope>
    <source>
        <tissue evidence="2">Skin</tissue>
    </source>
</reference>
<accession>A0A0B6ZVW5</accession>
<sequence length="70" mass="7854">RPKFGPHSGAMEFYIRPEDNEDGLGIPFQRHSSVLLDKHMSGTRKRNRKGGAPNRSGYSLLEKLKSAELS</sequence>